<feature type="domain" description="Tyr recombinase" evidence="5">
    <location>
        <begin position="200"/>
        <end position="404"/>
    </location>
</feature>
<dbReference type="SUPFAM" id="SSF56349">
    <property type="entry name" value="DNA breaking-rejoining enzymes"/>
    <property type="match status" value="1"/>
</dbReference>
<evidence type="ECO:0000259" key="6">
    <source>
        <dbReference type="PROSITE" id="PS51900"/>
    </source>
</evidence>
<dbReference type="GO" id="GO:0006310">
    <property type="term" value="P:DNA recombination"/>
    <property type="evidence" value="ECO:0007669"/>
    <property type="project" value="UniProtKB-KW"/>
</dbReference>
<dbReference type="InterPro" id="IPR013762">
    <property type="entry name" value="Integrase-like_cat_sf"/>
</dbReference>
<keyword evidence="3" id="KW-0233">DNA recombination</keyword>
<evidence type="ECO:0008006" key="9">
    <source>
        <dbReference type="Google" id="ProtNLM"/>
    </source>
</evidence>
<keyword evidence="1" id="KW-0229">DNA integration</keyword>
<dbReference type="Pfam" id="PF14659">
    <property type="entry name" value="Phage_int_SAM_3"/>
    <property type="match status" value="1"/>
</dbReference>
<evidence type="ECO:0000256" key="1">
    <source>
        <dbReference type="ARBA" id="ARBA00022908"/>
    </source>
</evidence>
<dbReference type="InterPro" id="IPR050090">
    <property type="entry name" value="Tyrosine_recombinase_XerCD"/>
</dbReference>
<dbReference type="AlphaFoldDB" id="A0A4Y3J951"/>
<dbReference type="Gene3D" id="1.10.443.10">
    <property type="entry name" value="Intergrase catalytic core"/>
    <property type="match status" value="1"/>
</dbReference>
<dbReference type="GO" id="GO:0003677">
    <property type="term" value="F:DNA binding"/>
    <property type="evidence" value="ECO:0007669"/>
    <property type="project" value="UniProtKB-UniRule"/>
</dbReference>
<dbReference type="InterPro" id="IPR022000">
    <property type="entry name" value="Min27-like_integrase_DNA_bind"/>
</dbReference>
<protein>
    <recommendedName>
        <fullName evidence="9">DUF3596 domain-containing protein</fullName>
    </recommendedName>
</protein>
<dbReference type="Pfam" id="PF12167">
    <property type="entry name" value="Arm-DNA-bind_2"/>
    <property type="match status" value="1"/>
</dbReference>
<evidence type="ECO:0000259" key="5">
    <source>
        <dbReference type="PROSITE" id="PS51898"/>
    </source>
</evidence>
<dbReference type="GO" id="GO:0015074">
    <property type="term" value="P:DNA integration"/>
    <property type="evidence" value="ECO:0007669"/>
    <property type="project" value="UniProtKB-KW"/>
</dbReference>
<evidence type="ECO:0000256" key="4">
    <source>
        <dbReference type="PROSITE-ProRule" id="PRU01248"/>
    </source>
</evidence>
<feature type="domain" description="Core-binding (CB)" evidence="6">
    <location>
        <begin position="98"/>
        <end position="179"/>
    </location>
</feature>
<name>A0A4Y3J951_ACIPI</name>
<dbReference type="InterPro" id="IPR044068">
    <property type="entry name" value="CB"/>
</dbReference>
<accession>A0A4Y3J951</accession>
<dbReference type="PANTHER" id="PTHR30349:SF36">
    <property type="entry name" value="PROPHAGE INTEGRASE INTR-RELATED"/>
    <property type="match status" value="1"/>
</dbReference>
<dbReference type="PANTHER" id="PTHR30349">
    <property type="entry name" value="PHAGE INTEGRASE-RELATED"/>
    <property type="match status" value="1"/>
</dbReference>
<evidence type="ECO:0000313" key="8">
    <source>
        <dbReference type="Proteomes" id="UP000317717"/>
    </source>
</evidence>
<dbReference type="InterPro" id="IPR010998">
    <property type="entry name" value="Integrase_recombinase_N"/>
</dbReference>
<comment type="caution">
    <text evidence="7">The sequence shown here is derived from an EMBL/GenBank/DDBJ whole genome shotgun (WGS) entry which is preliminary data.</text>
</comment>
<dbReference type="Pfam" id="PF00589">
    <property type="entry name" value="Phage_integrase"/>
    <property type="match status" value="1"/>
</dbReference>
<dbReference type="InterPro" id="IPR011010">
    <property type="entry name" value="DNA_brk_join_enz"/>
</dbReference>
<dbReference type="PROSITE" id="PS51900">
    <property type="entry name" value="CB"/>
    <property type="match status" value="1"/>
</dbReference>
<dbReference type="Proteomes" id="UP000317717">
    <property type="component" value="Unassembled WGS sequence"/>
</dbReference>
<evidence type="ECO:0000313" key="7">
    <source>
        <dbReference type="EMBL" id="GEA68511.1"/>
    </source>
</evidence>
<sequence length="412" mass="48636">MHPRSGVHSSKISLNIFIEYLNVGRIMSAGLEIRGKSLRIWMRPIATESVIKETLDWDFTPENQDRAEKLASLIKLEIQLGQFSLAKHFPNSKHLKKNQVSYYAQLYLSQTIKEVAPSTYDSYKGHVYNHIIPKWGQINPKDINTNMLRKWIEHLKENLNNKTVREIITRFSQIHAIWRDERQMPYNPFENIVIHQVDTPEPDPFSKVEIAMILNTETDLDIQNLLPCLFWTGLSMSEQIPIAWEDIDLEKGTIQISRSYVRGIYRVTKNRRRKRKIKLLEPAITALRKQYQITGNARAKTIEVLQRDNKTRRQEKVRFVWINHERSNHFEYHELRYRWNKHLKKAKVRKRGINQGRHTFASQLLTSGQVPPEWIAEQLGHSDTSMIYKHYGKLIAEDLPDYITKLNNYITM</sequence>
<evidence type="ECO:0000256" key="3">
    <source>
        <dbReference type="ARBA" id="ARBA00023172"/>
    </source>
</evidence>
<keyword evidence="2 4" id="KW-0238">DNA-binding</keyword>
<dbReference type="InterPro" id="IPR004107">
    <property type="entry name" value="Integrase_SAM-like_N"/>
</dbReference>
<proteinExistence type="predicted"/>
<dbReference type="PROSITE" id="PS51898">
    <property type="entry name" value="TYR_RECOMBINASE"/>
    <property type="match status" value="1"/>
</dbReference>
<dbReference type="EMBL" id="BJLJ01000011">
    <property type="protein sequence ID" value="GEA68511.1"/>
    <property type="molecule type" value="Genomic_DNA"/>
</dbReference>
<dbReference type="InterPro" id="IPR002104">
    <property type="entry name" value="Integrase_catalytic"/>
</dbReference>
<dbReference type="Gene3D" id="1.10.150.130">
    <property type="match status" value="1"/>
</dbReference>
<gene>
    <name evidence="7" type="ORF">PA3_26690</name>
</gene>
<evidence type="ECO:0000256" key="2">
    <source>
        <dbReference type="ARBA" id="ARBA00023125"/>
    </source>
</evidence>
<reference evidence="7 8" key="1">
    <citation type="submission" date="2019-06" db="EMBL/GenBank/DDBJ databases">
        <title>Whole genome shotgun sequence of Acinetobacter pittii NBRC 110514.</title>
        <authorList>
            <person name="Hosoyama A."/>
            <person name="Uohara A."/>
            <person name="Ohji S."/>
            <person name="Ichikawa N."/>
        </authorList>
    </citation>
    <scope>NUCLEOTIDE SEQUENCE [LARGE SCALE GENOMIC DNA]</scope>
    <source>
        <strain evidence="7 8">NBRC 110514</strain>
    </source>
</reference>
<organism evidence="7 8">
    <name type="scientific">Acinetobacter pittii</name>
    <name type="common">Acinetobacter genomosp. 3</name>
    <dbReference type="NCBI Taxonomy" id="48296"/>
    <lineage>
        <taxon>Bacteria</taxon>
        <taxon>Pseudomonadati</taxon>
        <taxon>Pseudomonadota</taxon>
        <taxon>Gammaproteobacteria</taxon>
        <taxon>Moraxellales</taxon>
        <taxon>Moraxellaceae</taxon>
        <taxon>Acinetobacter</taxon>
        <taxon>Acinetobacter calcoaceticus/baumannii complex</taxon>
    </lineage>
</organism>